<feature type="domain" description="Tail specific protease" evidence="1">
    <location>
        <begin position="17"/>
        <end position="228"/>
    </location>
</feature>
<dbReference type="Gene3D" id="3.90.226.10">
    <property type="entry name" value="2-enoyl-CoA Hydratase, Chain A, domain 1"/>
    <property type="match status" value="1"/>
</dbReference>
<feature type="non-terminal residue" evidence="2">
    <location>
        <position position="1"/>
    </location>
</feature>
<dbReference type="CDD" id="cd06529">
    <property type="entry name" value="S24_LexA-like"/>
    <property type="match status" value="1"/>
</dbReference>
<dbReference type="InterPro" id="IPR029045">
    <property type="entry name" value="ClpP/crotonase-like_dom_sf"/>
</dbReference>
<dbReference type="PANTHER" id="PTHR32060:SF22">
    <property type="entry name" value="CARBOXYL-TERMINAL-PROCESSING PEPTIDASE 3, CHLOROPLASTIC"/>
    <property type="match status" value="1"/>
</dbReference>
<dbReference type="GO" id="GO:0007165">
    <property type="term" value="P:signal transduction"/>
    <property type="evidence" value="ECO:0007669"/>
    <property type="project" value="TreeGrafter"/>
</dbReference>
<dbReference type="AlphaFoldDB" id="A0A0F9ASE2"/>
<evidence type="ECO:0000259" key="1">
    <source>
        <dbReference type="SMART" id="SM00245"/>
    </source>
</evidence>
<dbReference type="SUPFAM" id="SSF51306">
    <property type="entry name" value="LexA/Signal peptidase"/>
    <property type="match status" value="1"/>
</dbReference>
<dbReference type="InterPro" id="IPR005151">
    <property type="entry name" value="Tail-specific_protease"/>
</dbReference>
<dbReference type="GO" id="GO:0008236">
    <property type="term" value="F:serine-type peptidase activity"/>
    <property type="evidence" value="ECO:0007669"/>
    <property type="project" value="InterPro"/>
</dbReference>
<dbReference type="Pfam" id="PF03572">
    <property type="entry name" value="Peptidase_S41"/>
    <property type="match status" value="1"/>
</dbReference>
<sequence>RRPDLVKVIEAGVRAEISEEVKKLMEDKDKIAELEGQVGTLTTERDDFKTKAEEGDKARAIAEAQAAIKEAVEQAELPEAAKAQLVARYKDAETAEGIAEAIQAEKEYIGRLSEAGKVKGLGGYRLYEDRDAGVSWAGPLVVLTSKFSASASEILAGAIQDYNRGLIVGDHATHGKGTVQSLMDISQRLFGLPNARPMGALKITVQQFYRPNGESTQNRGVVADLELPSLTTHFDVGETDLDYPVGHADEYFPILDCDDPETFGIKVLGSSMTPAYHSGDVLIFFPSVPAQSGQDCFVRFSSDCAKGHGVTFKRVEQVEDKLLLIPLNQAEHDNILVERTDVDFLCPLAIRIEKRI</sequence>
<evidence type="ECO:0000313" key="2">
    <source>
        <dbReference type="EMBL" id="KKK75101.1"/>
    </source>
</evidence>
<accession>A0A0F9ASE2</accession>
<organism evidence="2">
    <name type="scientific">marine sediment metagenome</name>
    <dbReference type="NCBI Taxonomy" id="412755"/>
    <lineage>
        <taxon>unclassified sequences</taxon>
        <taxon>metagenomes</taxon>
        <taxon>ecological metagenomes</taxon>
    </lineage>
</organism>
<dbReference type="SMART" id="SM00245">
    <property type="entry name" value="TSPc"/>
    <property type="match status" value="1"/>
</dbReference>
<dbReference type="GO" id="GO:0004175">
    <property type="term" value="F:endopeptidase activity"/>
    <property type="evidence" value="ECO:0007669"/>
    <property type="project" value="TreeGrafter"/>
</dbReference>
<reference evidence="2" key="1">
    <citation type="journal article" date="2015" name="Nature">
        <title>Complex archaea that bridge the gap between prokaryotes and eukaryotes.</title>
        <authorList>
            <person name="Spang A."/>
            <person name="Saw J.H."/>
            <person name="Jorgensen S.L."/>
            <person name="Zaremba-Niedzwiedzka K."/>
            <person name="Martijn J."/>
            <person name="Lind A.E."/>
            <person name="van Eijk R."/>
            <person name="Schleper C."/>
            <person name="Guy L."/>
            <person name="Ettema T.J."/>
        </authorList>
    </citation>
    <scope>NUCLEOTIDE SEQUENCE</scope>
</reference>
<name>A0A0F9ASE2_9ZZZZ</name>
<dbReference type="InterPro" id="IPR015927">
    <property type="entry name" value="Peptidase_S24_S26A/B/C"/>
</dbReference>
<dbReference type="InterPro" id="IPR036286">
    <property type="entry name" value="LexA/Signal_pep-like_sf"/>
</dbReference>
<dbReference type="SUPFAM" id="SSF52096">
    <property type="entry name" value="ClpP/crotonase"/>
    <property type="match status" value="1"/>
</dbReference>
<dbReference type="GO" id="GO:0030288">
    <property type="term" value="C:outer membrane-bounded periplasmic space"/>
    <property type="evidence" value="ECO:0007669"/>
    <property type="project" value="TreeGrafter"/>
</dbReference>
<dbReference type="Pfam" id="PF00717">
    <property type="entry name" value="Peptidase_S24"/>
    <property type="match status" value="1"/>
</dbReference>
<dbReference type="Gene3D" id="2.10.109.10">
    <property type="entry name" value="Umud Fragment, subunit A"/>
    <property type="match status" value="1"/>
</dbReference>
<comment type="caution">
    <text evidence="2">The sequence shown here is derived from an EMBL/GenBank/DDBJ whole genome shotgun (WGS) entry which is preliminary data.</text>
</comment>
<dbReference type="PANTHER" id="PTHR32060">
    <property type="entry name" value="TAIL-SPECIFIC PROTEASE"/>
    <property type="match status" value="1"/>
</dbReference>
<dbReference type="EMBL" id="LAZR01056013">
    <property type="protein sequence ID" value="KKK75101.1"/>
    <property type="molecule type" value="Genomic_DNA"/>
</dbReference>
<proteinExistence type="predicted"/>
<gene>
    <name evidence="2" type="ORF">LCGC14_2877120</name>
</gene>
<dbReference type="GO" id="GO:0006508">
    <property type="term" value="P:proteolysis"/>
    <property type="evidence" value="ECO:0007669"/>
    <property type="project" value="InterPro"/>
</dbReference>
<protein>
    <recommendedName>
        <fullName evidence="1">Tail specific protease domain-containing protein</fullName>
    </recommendedName>
</protein>
<dbReference type="InterPro" id="IPR039418">
    <property type="entry name" value="LexA-like"/>
</dbReference>